<comment type="similarity">
    <text evidence="2">Belongs to the transglycosylase Slt family.</text>
</comment>
<dbReference type="Proteomes" id="UP000092504">
    <property type="component" value="Unassembled WGS sequence"/>
</dbReference>
<dbReference type="NCBIfam" id="NF008112">
    <property type="entry name" value="PRK10859.1"/>
    <property type="match status" value="1"/>
</dbReference>
<organism evidence="5 6">
    <name type="scientific">Halomonas elongata</name>
    <dbReference type="NCBI Taxonomy" id="2746"/>
    <lineage>
        <taxon>Bacteria</taxon>
        <taxon>Pseudomonadati</taxon>
        <taxon>Pseudomonadota</taxon>
        <taxon>Gammaproteobacteria</taxon>
        <taxon>Oceanospirillales</taxon>
        <taxon>Halomonadaceae</taxon>
        <taxon>Halomonas</taxon>
    </lineage>
</organism>
<dbReference type="PATRIC" id="fig|2746.7.peg.2047"/>
<keyword evidence="3" id="KW-0998">Cell outer membrane</keyword>
<dbReference type="PANTHER" id="PTHR37423:SF2">
    <property type="entry name" value="MEMBRANE-BOUND LYTIC MUREIN TRANSGLYCOSYLASE C"/>
    <property type="match status" value="1"/>
</dbReference>
<dbReference type="Pfam" id="PF01464">
    <property type="entry name" value="SLT"/>
    <property type="match status" value="1"/>
</dbReference>
<dbReference type="InterPro" id="IPR023346">
    <property type="entry name" value="Lysozyme-like_dom_sf"/>
</dbReference>
<dbReference type="PROSITE" id="PS00922">
    <property type="entry name" value="TRANSGLYCOSYLASE"/>
    <property type="match status" value="1"/>
</dbReference>
<dbReference type="GO" id="GO:0008933">
    <property type="term" value="F:peptidoglycan lytic transglycosylase activity"/>
    <property type="evidence" value="ECO:0007669"/>
    <property type="project" value="InterPro"/>
</dbReference>
<evidence type="ECO:0000313" key="5">
    <source>
        <dbReference type="EMBL" id="OBX37622.1"/>
    </source>
</evidence>
<evidence type="ECO:0000313" key="6">
    <source>
        <dbReference type="Proteomes" id="UP000092504"/>
    </source>
</evidence>
<dbReference type="Pfam" id="PF00497">
    <property type="entry name" value="SBP_bac_3"/>
    <property type="match status" value="1"/>
</dbReference>
<dbReference type="PANTHER" id="PTHR37423">
    <property type="entry name" value="SOLUBLE LYTIC MUREIN TRANSGLYCOSYLASE-RELATED"/>
    <property type="match status" value="1"/>
</dbReference>
<sequence length="518" mass="58280">MILESAGREKSRMMTAGGRLGKVKGLVAAHRYYARILVQPCPPPLARLPDIVRHPAARAVPCVAEQRAGPHLQDVMQRDFISVHTRNTPTTYYEGRQGPTGFEYELMRRFADHLGVSLALNDDHNTTDVLGAVRQQGDMGAAALPLDPGREGVIFSRPIMPLQPCWSTARPAAAQQHRRPPGPGDRHPWRTGTDTVMRELQAEHPKLSWKESRDMEVASLLSQVASGDLDAAVVFEHQFRLNRLFFPEVEDGFRLGKPLSLAWAFPAGQGLGLVREANRFLADMQDNGLLQRLETRYFGRDNYLEYVGARTFISHAQKRLPDYAPLFRQSARDTGFDWKLLAAVGYQESHWNPEATSPTGVRGLMMLTRPTASDLGIEDRLDPAQSIEGGARYLRSLEQRLPESITGDDRLYMALAAYNVGLGHLYDARDITRQRGGDPDAWEDVRRSLPLLQESGWYEKTRHGYARGGEPVIYVRNIRRYHEILAYVDRSQEQFHPLNARLPEEASGETFDVIPPST</sequence>
<dbReference type="SUPFAM" id="SSF53850">
    <property type="entry name" value="Periplasmic binding protein-like II"/>
    <property type="match status" value="1"/>
</dbReference>
<keyword evidence="5" id="KW-0456">Lyase</keyword>
<dbReference type="CDD" id="cd01009">
    <property type="entry name" value="PBP2_YfhD_N"/>
    <property type="match status" value="1"/>
</dbReference>
<keyword evidence="3" id="KW-0472">Membrane</keyword>
<dbReference type="InterPro" id="IPR000189">
    <property type="entry name" value="Transglyc_AS"/>
</dbReference>
<protein>
    <submittedName>
        <fullName evidence="5">Membrane-bound lytic murein transglycosylase F</fullName>
        <ecNumber evidence="5">4.2.2.-</ecNumber>
    </submittedName>
</protein>
<dbReference type="GO" id="GO:0000270">
    <property type="term" value="P:peptidoglycan metabolic process"/>
    <property type="evidence" value="ECO:0007669"/>
    <property type="project" value="InterPro"/>
</dbReference>
<dbReference type="Gene3D" id="3.40.190.10">
    <property type="entry name" value="Periplasmic binding protein-like II"/>
    <property type="match status" value="2"/>
</dbReference>
<feature type="domain" description="Solute-binding protein family 3/N-terminal" evidence="4">
    <location>
        <begin position="80"/>
        <end position="301"/>
    </location>
</feature>
<gene>
    <name evidence="5" type="primary">mltF</name>
    <name evidence="5" type="ORF">A8U91_01997</name>
</gene>
<dbReference type="SUPFAM" id="SSF53955">
    <property type="entry name" value="Lysozyme-like"/>
    <property type="match status" value="1"/>
</dbReference>
<accession>A0A1B8P5W3</accession>
<evidence type="ECO:0000259" key="4">
    <source>
        <dbReference type="SMART" id="SM00062"/>
    </source>
</evidence>
<name>A0A1B8P5W3_HALEL</name>
<evidence type="ECO:0000256" key="1">
    <source>
        <dbReference type="ARBA" id="ARBA00004339"/>
    </source>
</evidence>
<dbReference type="InterPro" id="IPR008258">
    <property type="entry name" value="Transglycosylase_SLT_dom_1"/>
</dbReference>
<comment type="subcellular location">
    <subcellularLocation>
        <location evidence="1">Cell outer membrane</location>
        <topology evidence="1">Peripheral membrane protein</topology>
    </subcellularLocation>
</comment>
<evidence type="ECO:0000256" key="3">
    <source>
        <dbReference type="ARBA" id="ARBA00023237"/>
    </source>
</evidence>
<proteinExistence type="inferred from homology"/>
<comment type="caution">
    <text evidence="5">The sequence shown here is derived from an EMBL/GenBank/DDBJ whole genome shotgun (WGS) entry which is preliminary data.</text>
</comment>
<dbReference type="CDD" id="cd13403">
    <property type="entry name" value="MLTF-like"/>
    <property type="match status" value="1"/>
</dbReference>
<dbReference type="EC" id="4.2.2.-" evidence="5"/>
<dbReference type="InterPro" id="IPR001638">
    <property type="entry name" value="Solute-binding_3/MltF_N"/>
</dbReference>
<dbReference type="GO" id="GO:0009279">
    <property type="term" value="C:cell outer membrane"/>
    <property type="evidence" value="ECO:0007669"/>
    <property type="project" value="UniProtKB-SubCell"/>
</dbReference>
<dbReference type="Gene3D" id="1.10.530.10">
    <property type="match status" value="1"/>
</dbReference>
<dbReference type="EMBL" id="MAJD01000001">
    <property type="protein sequence ID" value="OBX37622.1"/>
    <property type="molecule type" value="Genomic_DNA"/>
</dbReference>
<dbReference type="AlphaFoldDB" id="A0A1B8P5W3"/>
<reference evidence="5 6" key="1">
    <citation type="submission" date="2016-06" db="EMBL/GenBank/DDBJ databases">
        <title>Genome sequence of halotolerant plant growth promoting strain of Halomonas elongata HEK1 isolated from salterns of Rann of Kutch, Gujarat, India.</title>
        <authorList>
            <person name="Gaba S."/>
            <person name="Singh R.N."/>
            <person name="Abrol S."/>
            <person name="Kaushik R."/>
            <person name="Saxena A.K."/>
        </authorList>
    </citation>
    <scope>NUCLEOTIDE SEQUENCE [LARGE SCALE GENOMIC DNA]</scope>
    <source>
        <strain evidence="5 6">HEK1</strain>
    </source>
</reference>
<evidence type="ECO:0000256" key="2">
    <source>
        <dbReference type="ARBA" id="ARBA00007734"/>
    </source>
</evidence>
<dbReference type="SMART" id="SM00062">
    <property type="entry name" value="PBPb"/>
    <property type="match status" value="1"/>
</dbReference>